<dbReference type="Proteomes" id="UP000309984">
    <property type="component" value="Unassembled WGS sequence"/>
</dbReference>
<evidence type="ECO:0000313" key="1">
    <source>
        <dbReference type="EMBL" id="TLH58418.1"/>
    </source>
</evidence>
<accession>A0AA94R6S3</accession>
<gene>
    <name evidence="1" type="ORF">C1S79_27535</name>
</gene>
<name>A0AA94R6S3_9MYCO</name>
<dbReference type="AlphaFoldDB" id="A0AA94R6S3"/>
<reference evidence="1 2" key="1">
    <citation type="submission" date="2018-01" db="EMBL/GenBank/DDBJ databases">
        <title>Comparative genomics of Mycobacterium mucogenicum and Mycobacterium neoaurum clade members emphasizing tRNA and non-coding RNA.</title>
        <authorList>
            <person name="Behra P.R.K."/>
            <person name="Pettersson B.M.F."/>
            <person name="Das S."/>
            <person name="Dasgupta S."/>
            <person name="Kirsebom L.A."/>
        </authorList>
    </citation>
    <scope>NUCLEOTIDE SEQUENCE [LARGE SCALE GENOMIC DNA]</scope>
    <source>
        <strain evidence="1 2">DSM 45104</strain>
    </source>
</reference>
<keyword evidence="2" id="KW-1185">Reference proteome</keyword>
<organism evidence="1 2">
    <name type="scientific">Mycolicibacterium phocaicum</name>
    <dbReference type="NCBI Taxonomy" id="319706"/>
    <lineage>
        <taxon>Bacteria</taxon>
        <taxon>Bacillati</taxon>
        <taxon>Actinomycetota</taxon>
        <taxon>Actinomycetes</taxon>
        <taxon>Mycobacteriales</taxon>
        <taxon>Mycobacteriaceae</taxon>
        <taxon>Mycolicibacterium</taxon>
    </lineage>
</organism>
<protein>
    <submittedName>
        <fullName evidence="1">NYN domain-containing protein</fullName>
    </submittedName>
</protein>
<evidence type="ECO:0000313" key="2">
    <source>
        <dbReference type="Proteomes" id="UP000309984"/>
    </source>
</evidence>
<proteinExistence type="predicted"/>
<sequence>MACDSFTMPIKDTGRRSLQNGAVGQRRMVLVDIENVVGGSAEVGEHIGWAKATVGRLVSARPGDHVVVGCGPSGLLELGCTWTHVRYVVRSGPDGADLALLEVLEENIARRFTELVLVSGDGIFADAIGGLAARGIRTTVVAHRDGLSRVLELAAHTVNFLPDRPTPRPGSAVTHKEVA</sequence>
<dbReference type="EMBL" id="POTM01000067">
    <property type="protein sequence ID" value="TLH58418.1"/>
    <property type="molecule type" value="Genomic_DNA"/>
</dbReference>
<dbReference type="Gene3D" id="3.40.50.1010">
    <property type="entry name" value="5'-nuclease"/>
    <property type="match status" value="1"/>
</dbReference>
<comment type="caution">
    <text evidence="1">The sequence shown here is derived from an EMBL/GenBank/DDBJ whole genome shotgun (WGS) entry which is preliminary data.</text>
</comment>